<dbReference type="Pfam" id="PF12796">
    <property type="entry name" value="Ank_2"/>
    <property type="match status" value="1"/>
</dbReference>
<evidence type="ECO:0000256" key="7">
    <source>
        <dbReference type="ARBA" id="ARBA00022603"/>
    </source>
</evidence>
<keyword evidence="10" id="KW-0539">Nucleus</keyword>
<dbReference type="CDD" id="cd02440">
    <property type="entry name" value="AdoMet_MTases"/>
    <property type="match status" value="1"/>
</dbReference>
<evidence type="ECO:0000313" key="16">
    <source>
        <dbReference type="EMBL" id="CAD8464857.1"/>
    </source>
</evidence>
<evidence type="ECO:0000256" key="6">
    <source>
        <dbReference type="ARBA" id="ARBA00022490"/>
    </source>
</evidence>
<keyword evidence="8" id="KW-0808">Transferase</keyword>
<dbReference type="InterPro" id="IPR017408">
    <property type="entry name" value="Arginine_N-MeTrfase_2"/>
</dbReference>
<dbReference type="Gene3D" id="3.40.50.150">
    <property type="entry name" value="Vaccinia Virus protein VP39"/>
    <property type="match status" value="1"/>
</dbReference>
<dbReference type="InterPro" id="IPR029063">
    <property type="entry name" value="SAM-dependent_MTases_sf"/>
</dbReference>
<dbReference type="GO" id="GO:0005737">
    <property type="term" value="C:cytoplasm"/>
    <property type="evidence" value="ECO:0007669"/>
    <property type="project" value="UniProtKB-SubCell"/>
</dbReference>
<dbReference type="AlphaFoldDB" id="A0A7S0DWL7"/>
<comment type="subcellular location">
    <subcellularLocation>
        <location evidence="3">Cytoplasm</location>
    </subcellularLocation>
    <subcellularLocation>
        <location evidence="2">Nucleus</location>
    </subcellularLocation>
</comment>
<feature type="domain" description="RMT2" evidence="15">
    <location>
        <begin position="127"/>
        <end position="370"/>
    </location>
</feature>
<dbReference type="GO" id="GO:0032259">
    <property type="term" value="P:methylation"/>
    <property type="evidence" value="ECO:0007669"/>
    <property type="project" value="UniProtKB-KW"/>
</dbReference>
<dbReference type="InterPro" id="IPR026480">
    <property type="entry name" value="RMT2_dom"/>
</dbReference>
<evidence type="ECO:0000256" key="10">
    <source>
        <dbReference type="ARBA" id="ARBA00023242"/>
    </source>
</evidence>
<dbReference type="PROSITE" id="PS51559">
    <property type="entry name" value="SAM_RMT2"/>
    <property type="match status" value="1"/>
</dbReference>
<keyword evidence="9" id="KW-0949">S-adenosyl-L-methionine</keyword>
<dbReference type="GO" id="GO:0016274">
    <property type="term" value="F:protein-arginine N-methyltransferase activity"/>
    <property type="evidence" value="ECO:0007669"/>
    <property type="project" value="InterPro"/>
</dbReference>
<keyword evidence="6" id="KW-0963">Cytoplasm</keyword>
<dbReference type="PIRSF" id="PIRSF038148">
    <property type="entry name" value="Arginine_N-mtfrase-2"/>
    <property type="match status" value="1"/>
</dbReference>
<evidence type="ECO:0000256" key="4">
    <source>
        <dbReference type="ARBA" id="ARBA00011245"/>
    </source>
</evidence>
<evidence type="ECO:0000256" key="13">
    <source>
        <dbReference type="PROSITE-ProRule" id="PRU00023"/>
    </source>
</evidence>
<dbReference type="PROSITE" id="PS50088">
    <property type="entry name" value="ANK_REPEAT"/>
    <property type="match status" value="1"/>
</dbReference>
<gene>
    <name evidence="16" type="ORF">LAMO00422_LOCUS23824</name>
</gene>
<dbReference type="PROSITE" id="PS50297">
    <property type="entry name" value="ANK_REP_REGION"/>
    <property type="match status" value="1"/>
</dbReference>
<dbReference type="InterPro" id="IPR036770">
    <property type="entry name" value="Ankyrin_rpt-contain_sf"/>
</dbReference>
<accession>A0A7S0DWL7</accession>
<dbReference type="InterPro" id="IPR002110">
    <property type="entry name" value="Ankyrin_rpt"/>
</dbReference>
<evidence type="ECO:0000256" key="5">
    <source>
        <dbReference type="ARBA" id="ARBA00018778"/>
    </source>
</evidence>
<evidence type="ECO:0000256" key="14">
    <source>
        <dbReference type="SAM" id="MobiDB-lite"/>
    </source>
</evidence>
<dbReference type="EMBL" id="HBEM01034842">
    <property type="protein sequence ID" value="CAD8464857.1"/>
    <property type="molecule type" value="Transcribed_RNA"/>
</dbReference>
<name>A0A7S0DWL7_9EUKA</name>
<dbReference type="GO" id="GO:0005634">
    <property type="term" value="C:nucleus"/>
    <property type="evidence" value="ECO:0007669"/>
    <property type="project" value="UniProtKB-SubCell"/>
</dbReference>
<sequence length="370" mass="41245">MSIAKKAKVDLNNELLAASQHGNLSEVKRLITAKADVAHQEKDHGVSPMMAAAVGGHKEVVHELLCNGAPWNALDRKGYCAGDYALRAGQSAVVDQIVNAGVSAELLFAQIDKNNRKAQGIASSDRVKVDSKEYINRNVRYTSGKLLDQSQDAVMMEWETPLMEAHAKILCPKENLDVLNIGFGMGIIDSALQKHKPKSHTIVEVHRGVLKKMREDGWDKKKGVTIVPGRWQDVMHELGQFDAIFFDTYGEYYDDMREFHSWLPRILRPGGTYSFFNGLCPDNIVFQGVMCQVVQIELAKFGIDAQFAECDINIGEKDWQGVNRKYFWSNTYYLPICKREVAKESKSGTGGQGSRSIAPTSSTDTEEKKT</sequence>
<dbReference type="Gene3D" id="1.25.40.20">
    <property type="entry name" value="Ankyrin repeat-containing domain"/>
    <property type="match status" value="1"/>
</dbReference>
<dbReference type="SMART" id="SM00248">
    <property type="entry name" value="ANK"/>
    <property type="match status" value="2"/>
</dbReference>
<evidence type="ECO:0000259" key="15">
    <source>
        <dbReference type="PROSITE" id="PS51559"/>
    </source>
</evidence>
<evidence type="ECO:0000256" key="3">
    <source>
        <dbReference type="ARBA" id="ARBA00004496"/>
    </source>
</evidence>
<dbReference type="SUPFAM" id="SSF48403">
    <property type="entry name" value="Ankyrin repeat"/>
    <property type="match status" value="1"/>
</dbReference>
<feature type="region of interest" description="Disordered" evidence="14">
    <location>
        <begin position="344"/>
        <end position="370"/>
    </location>
</feature>
<feature type="compositionally biased region" description="Polar residues" evidence="14">
    <location>
        <begin position="354"/>
        <end position="363"/>
    </location>
</feature>
<feature type="repeat" description="ANK" evidence="13">
    <location>
        <begin position="44"/>
        <end position="76"/>
    </location>
</feature>
<dbReference type="InterPro" id="IPR013216">
    <property type="entry name" value="Methyltransf_11"/>
</dbReference>
<dbReference type="Pfam" id="PF08241">
    <property type="entry name" value="Methyltransf_11"/>
    <property type="match status" value="1"/>
</dbReference>
<dbReference type="SUPFAM" id="SSF53335">
    <property type="entry name" value="S-adenosyl-L-methionine-dependent methyltransferases"/>
    <property type="match status" value="1"/>
</dbReference>
<dbReference type="PANTHER" id="PTHR32379:SF1">
    <property type="entry name" value="GUANIDINOACETATE N-METHYLTRANSFERASE"/>
    <property type="match status" value="1"/>
</dbReference>
<keyword evidence="13" id="KW-0040">ANK repeat</keyword>
<evidence type="ECO:0000256" key="11">
    <source>
        <dbReference type="ARBA" id="ARBA00031001"/>
    </source>
</evidence>
<keyword evidence="7" id="KW-0489">Methyltransferase</keyword>
<proteinExistence type="predicted"/>
<protein>
    <recommendedName>
        <fullName evidence="5">Protein arginine N-methyltransferase 2</fullName>
    </recommendedName>
    <alternativeName>
        <fullName evidence="11">Protein-arginine N5-methyltransferase</fullName>
    </alternativeName>
    <alternativeName>
        <fullName evidence="12">Type IV protein arginine N-methyltransferase</fullName>
    </alternativeName>
</protein>
<evidence type="ECO:0000256" key="2">
    <source>
        <dbReference type="ARBA" id="ARBA00004123"/>
    </source>
</evidence>
<organism evidence="16">
    <name type="scientific">Amorphochlora amoebiformis</name>
    <dbReference type="NCBI Taxonomy" id="1561963"/>
    <lineage>
        <taxon>Eukaryota</taxon>
        <taxon>Sar</taxon>
        <taxon>Rhizaria</taxon>
        <taxon>Cercozoa</taxon>
        <taxon>Chlorarachniophyceae</taxon>
        <taxon>Amorphochlora</taxon>
    </lineage>
</organism>
<comment type="function">
    <text evidence="1">S-adenosyl-L-methionine-dependent protein-arginine N-methyltransferase that methylates the delta-nitrogen atom of arginine residues to form N5-methylarginine (type IV) in target proteins. Monomethylates ribosomal protein L12.</text>
</comment>
<dbReference type="InterPro" id="IPR051038">
    <property type="entry name" value="RMT2/GAMT_Mtase"/>
</dbReference>
<comment type="subunit">
    <text evidence="4">Monomer.</text>
</comment>
<evidence type="ECO:0000256" key="8">
    <source>
        <dbReference type="ARBA" id="ARBA00022679"/>
    </source>
</evidence>
<dbReference type="PANTHER" id="PTHR32379">
    <property type="entry name" value="GUANIDINOACETATE N-METHYLTRANSFERASE"/>
    <property type="match status" value="1"/>
</dbReference>
<evidence type="ECO:0000256" key="12">
    <source>
        <dbReference type="ARBA" id="ARBA00031724"/>
    </source>
</evidence>
<reference evidence="16" key="1">
    <citation type="submission" date="2021-01" db="EMBL/GenBank/DDBJ databases">
        <authorList>
            <person name="Corre E."/>
            <person name="Pelletier E."/>
            <person name="Niang G."/>
            <person name="Scheremetjew M."/>
            <person name="Finn R."/>
            <person name="Kale V."/>
            <person name="Holt S."/>
            <person name="Cochrane G."/>
            <person name="Meng A."/>
            <person name="Brown T."/>
            <person name="Cohen L."/>
        </authorList>
    </citation>
    <scope>NUCLEOTIDE SEQUENCE</scope>
    <source>
        <strain evidence="16">CCMP2058</strain>
    </source>
</reference>
<evidence type="ECO:0000256" key="9">
    <source>
        <dbReference type="ARBA" id="ARBA00022691"/>
    </source>
</evidence>
<evidence type="ECO:0000256" key="1">
    <source>
        <dbReference type="ARBA" id="ARBA00002207"/>
    </source>
</evidence>